<dbReference type="Proteomes" id="UP000053259">
    <property type="component" value="Unassembled WGS sequence"/>
</dbReference>
<protein>
    <recommendedName>
        <fullName evidence="4">Peroxisomal membrane protein PEX17</fullName>
    </recommendedName>
</protein>
<evidence type="ECO:0008006" key="4">
    <source>
        <dbReference type="Google" id="ProtNLM"/>
    </source>
</evidence>
<feature type="region of interest" description="Disordered" evidence="1">
    <location>
        <begin position="670"/>
        <end position="695"/>
    </location>
</feature>
<dbReference type="RefSeq" id="XP_016212282.1">
    <property type="nucleotide sequence ID" value="XM_016359834.1"/>
</dbReference>
<dbReference type="PANTHER" id="PTHR39214:SF1">
    <property type="entry name" value="MICROBODY (PEROXISOME) BIOGENESIS PROTEIN PEROXIN 8 (EUROFUNG)"/>
    <property type="match status" value="1"/>
</dbReference>
<dbReference type="InParanoid" id="A0A0D2A6R1"/>
<dbReference type="PANTHER" id="PTHR39214">
    <property type="entry name" value="MICROBODY (PEROXISOME) BIOGENESIS PROTEIN PEROXIN 8 (EUROFUNG)"/>
    <property type="match status" value="1"/>
</dbReference>
<dbReference type="InterPro" id="IPR055334">
    <property type="entry name" value="PEX8-like"/>
</dbReference>
<dbReference type="GeneID" id="27314204"/>
<evidence type="ECO:0000313" key="3">
    <source>
        <dbReference type="Proteomes" id="UP000053259"/>
    </source>
</evidence>
<gene>
    <name evidence="2" type="ORF">PV09_06231</name>
</gene>
<dbReference type="AlphaFoldDB" id="A0A0D2A6R1"/>
<dbReference type="HOGENOM" id="CLU_016177_0_0_1"/>
<organism evidence="2 3">
    <name type="scientific">Verruconis gallopava</name>
    <dbReference type="NCBI Taxonomy" id="253628"/>
    <lineage>
        <taxon>Eukaryota</taxon>
        <taxon>Fungi</taxon>
        <taxon>Dikarya</taxon>
        <taxon>Ascomycota</taxon>
        <taxon>Pezizomycotina</taxon>
        <taxon>Dothideomycetes</taxon>
        <taxon>Pleosporomycetidae</taxon>
        <taxon>Venturiales</taxon>
        <taxon>Sympoventuriaceae</taxon>
        <taxon>Verruconis</taxon>
    </lineage>
</organism>
<name>A0A0D2A6R1_9PEZI</name>
<dbReference type="Pfam" id="PF26001">
    <property type="entry name" value="Pex8"/>
    <property type="match status" value="1"/>
</dbReference>
<keyword evidence="3" id="KW-1185">Reference proteome</keyword>
<proteinExistence type="predicted"/>
<evidence type="ECO:0000256" key="1">
    <source>
        <dbReference type="SAM" id="MobiDB-lite"/>
    </source>
</evidence>
<reference evidence="2 3" key="1">
    <citation type="submission" date="2015-01" db="EMBL/GenBank/DDBJ databases">
        <title>The Genome Sequence of Ochroconis gallopava CBS43764.</title>
        <authorList>
            <consortium name="The Broad Institute Genomics Platform"/>
            <person name="Cuomo C."/>
            <person name="de Hoog S."/>
            <person name="Gorbushina A."/>
            <person name="Stielow B."/>
            <person name="Teixiera M."/>
            <person name="Abouelleil A."/>
            <person name="Chapman S.B."/>
            <person name="Priest M."/>
            <person name="Young S.K."/>
            <person name="Wortman J."/>
            <person name="Nusbaum C."/>
            <person name="Birren B."/>
        </authorList>
    </citation>
    <scope>NUCLEOTIDE SEQUENCE [LARGE SCALE GENOMIC DNA]</scope>
    <source>
        <strain evidence="2 3">CBS 43764</strain>
    </source>
</reference>
<dbReference type="OrthoDB" id="2357318at2759"/>
<evidence type="ECO:0000313" key="2">
    <source>
        <dbReference type="EMBL" id="KIW02413.1"/>
    </source>
</evidence>
<sequence length="695" mass="77003">MPADRLLQTLLRSLQTYTDQQDTPRLLSTAASLLTTLHNPLNITLLTSQLLSAPAIWQRPEGLKTCLRVMGVFHSALLAVLKKEDELASRDQTRDYTTFSPVENPLPREEWMRAIIKGADERSSRWRHLMVLGGLLVGSGPVEDERLSSSMRSTLEHALIQATNLALLEVRSSDELGAQCITLALNHSFPMLSDYERSQLDYDLLLPVLVGSAFFSSEGLQAAYFLGAIDLDVVELPNKSLNWPTNSISYAQIEKILGRPLVTSLGPLARLISHAVENASNSWAIQTMIDDLAGFTKSLLTQWRQCRLSSIDTHIETQVFSEESLKTSIPGLWKLLRVTLFSLVIVLRGAVGRILNDPILAADAVAPVIVCQVLHSLRHLYFISSRLGTESFSQYTFVYLTAIDILSNYPIQADAFLKKIRPSTLGQIPTSPLERCLDLYFLNTAEHFTLVLSAQTNEDVLVSAAIPYLASGGSDYLLPIFEAAHSVMLAVFSAPQSAAVAGQHLAFYIDALFSVFPENLSPRQFRLAFKTLLRVTAPPSALSATQPDLPATLLELVYYRAVHAPTSPLPPKLTPQGKITPDTQIPLSEQAVLTLTLLDALPFLPLDLLEEWLPICADLMHKITDNMMREECKKRLWDILISGEMDPDRSQVCVAWWSTRGGREFVLHGPEPTASPEEGPYMSGALQKVDRESKL</sequence>
<accession>A0A0D2A6R1</accession>
<dbReference type="VEuPathDB" id="FungiDB:PV09_06231"/>
<dbReference type="EMBL" id="KN847549">
    <property type="protein sequence ID" value="KIW02413.1"/>
    <property type="molecule type" value="Genomic_DNA"/>
</dbReference>
<dbReference type="STRING" id="253628.A0A0D2A6R1"/>